<keyword evidence="5" id="KW-0804">Transcription</keyword>
<reference evidence="8" key="2">
    <citation type="submission" date="2025-08" db="UniProtKB">
        <authorList>
            <consortium name="RefSeq"/>
        </authorList>
    </citation>
    <scope>IDENTIFICATION</scope>
    <source>
        <tissue evidence="8">Leaf</tissue>
    </source>
</reference>
<evidence type="ECO:0000256" key="5">
    <source>
        <dbReference type="ARBA" id="ARBA00023163"/>
    </source>
</evidence>
<dbReference type="GO" id="GO:0008270">
    <property type="term" value="F:zinc ion binding"/>
    <property type="evidence" value="ECO:0007669"/>
    <property type="project" value="UniProtKB-KW"/>
</dbReference>
<proteinExistence type="predicted"/>
<name>A0A9R0IEB3_SPIOL</name>
<keyword evidence="2" id="KW-0863">Zinc-finger</keyword>
<keyword evidence="1" id="KW-0479">Metal-binding</keyword>
<accession>A0A9R0IEB3</accession>
<organism evidence="7 8">
    <name type="scientific">Spinacia oleracea</name>
    <name type="common">Spinach</name>
    <dbReference type="NCBI Taxonomy" id="3562"/>
    <lineage>
        <taxon>Eukaryota</taxon>
        <taxon>Viridiplantae</taxon>
        <taxon>Streptophyta</taxon>
        <taxon>Embryophyta</taxon>
        <taxon>Tracheophyta</taxon>
        <taxon>Spermatophyta</taxon>
        <taxon>Magnoliopsida</taxon>
        <taxon>eudicotyledons</taxon>
        <taxon>Gunneridae</taxon>
        <taxon>Pentapetalae</taxon>
        <taxon>Caryophyllales</taxon>
        <taxon>Chenopodiaceae</taxon>
        <taxon>Chenopodioideae</taxon>
        <taxon>Anserineae</taxon>
        <taxon>Spinacia</taxon>
    </lineage>
</organism>
<dbReference type="PANTHER" id="PTHR33304">
    <property type="match status" value="1"/>
</dbReference>
<evidence type="ECO:0000256" key="2">
    <source>
        <dbReference type="ARBA" id="ARBA00022771"/>
    </source>
</evidence>
<dbReference type="GO" id="GO:0034244">
    <property type="term" value="P:negative regulation of transcription elongation by RNA polymerase II"/>
    <property type="evidence" value="ECO:0007669"/>
    <property type="project" value="InterPro"/>
</dbReference>
<feature type="domain" description="AIPP2-like SPOC-like" evidence="6">
    <location>
        <begin position="307"/>
        <end position="451"/>
    </location>
</feature>
<dbReference type="Pfam" id="PF23121">
    <property type="entry name" value="SPOC_AIPP2"/>
    <property type="match status" value="1"/>
</dbReference>
<dbReference type="Proteomes" id="UP000813463">
    <property type="component" value="Chromosome 5"/>
</dbReference>
<evidence type="ECO:0000256" key="1">
    <source>
        <dbReference type="ARBA" id="ARBA00022723"/>
    </source>
</evidence>
<dbReference type="PANTHER" id="PTHR33304:SF36">
    <property type="entry name" value="GB|AAF26970.1-RELATED"/>
    <property type="match status" value="1"/>
</dbReference>
<evidence type="ECO:0000256" key="4">
    <source>
        <dbReference type="ARBA" id="ARBA00023015"/>
    </source>
</evidence>
<dbReference type="InterPro" id="IPR019786">
    <property type="entry name" value="Zinc_finger_PHD-type_CS"/>
</dbReference>
<dbReference type="GeneID" id="110787278"/>
<evidence type="ECO:0000313" key="7">
    <source>
        <dbReference type="Proteomes" id="UP000813463"/>
    </source>
</evidence>
<gene>
    <name evidence="8" type="primary">LOC110787278</name>
</gene>
<dbReference type="RefSeq" id="XP_021847562.2">
    <property type="nucleotide sequence ID" value="XM_021991870.2"/>
</dbReference>
<dbReference type="AlphaFoldDB" id="A0A9R0IEB3"/>
<keyword evidence="7" id="KW-1185">Reference proteome</keyword>
<sequence>MDDFHNQFTVEPVEACEICGNIGFLDCNFLCCKCKLTRQHVYCMKVMCDDDADQENWVCEECKSCNQIPLSIPAPNKQPTGTRLRIPIKKPPQNSKVHYISPEEAKVLGSSSSTSHFAFSPPVNKPYESKMEVVPPSNPSPKFRIKPYLPVGPSGSREPLNNWSMPSCIKDEKMAAFTDGPARQHCGENQTAKRVSFGEVPKPGVDRDKTKLGHTPVQLGQRFPAVSSDERPQRFCKRTTSKYLSLGKLYKVDINPDRTSQLLQSFPTGSSGINVGAEAQTQKIDSPNNTVVLDSYLPNHPAMTPTWRGTFKIRNEALPCNIFDEIQAHPPCKVHSKVYKLSKQFPETLEFEMLPQWNTRISIFEDDIPSELDIGLYFLSPRMSDLNRGSKPEITSTVGHEQSYCLLLEYLDKHELLLKTQIDKVELLVFSSKYLPEGSRKIYRKHFLWGILQPC</sequence>
<dbReference type="KEGG" id="soe:110787278"/>
<evidence type="ECO:0000313" key="8">
    <source>
        <dbReference type="RefSeq" id="XP_021847562.2"/>
    </source>
</evidence>
<dbReference type="InterPro" id="IPR056280">
    <property type="entry name" value="AIPP2-like_SPOC"/>
</dbReference>
<dbReference type="InterPro" id="IPR049914">
    <property type="entry name" value="PHD1-3/5-6"/>
</dbReference>
<keyword evidence="3" id="KW-0862">Zinc</keyword>
<protein>
    <submittedName>
        <fullName evidence="8">Uncharacterized protein isoform X1</fullName>
    </submittedName>
</protein>
<evidence type="ECO:0000259" key="6">
    <source>
        <dbReference type="Pfam" id="PF23121"/>
    </source>
</evidence>
<dbReference type="PROSITE" id="PS01359">
    <property type="entry name" value="ZF_PHD_1"/>
    <property type="match status" value="1"/>
</dbReference>
<dbReference type="GO" id="GO:0140566">
    <property type="term" value="F:histone reader activity"/>
    <property type="evidence" value="ECO:0007669"/>
    <property type="project" value="InterPro"/>
</dbReference>
<reference evidence="7" key="1">
    <citation type="journal article" date="2021" name="Nat. Commun.">
        <title>Genomic analyses provide insights into spinach domestication and the genetic basis of agronomic traits.</title>
        <authorList>
            <person name="Cai X."/>
            <person name="Sun X."/>
            <person name="Xu C."/>
            <person name="Sun H."/>
            <person name="Wang X."/>
            <person name="Ge C."/>
            <person name="Zhang Z."/>
            <person name="Wang Q."/>
            <person name="Fei Z."/>
            <person name="Jiao C."/>
            <person name="Wang Q."/>
        </authorList>
    </citation>
    <scope>NUCLEOTIDE SEQUENCE [LARGE SCALE GENOMIC DNA]</scope>
    <source>
        <strain evidence="7">cv. Varoflay</strain>
    </source>
</reference>
<keyword evidence="4" id="KW-0805">Transcription regulation</keyword>
<evidence type="ECO:0000256" key="3">
    <source>
        <dbReference type="ARBA" id="ARBA00022833"/>
    </source>
</evidence>